<gene>
    <name evidence="2" type="ORF">PFISCL1PPCAC_4690</name>
</gene>
<reference evidence="2" key="1">
    <citation type="submission" date="2023-10" db="EMBL/GenBank/DDBJ databases">
        <title>Genome assembly of Pristionchus species.</title>
        <authorList>
            <person name="Yoshida K."/>
            <person name="Sommer R.J."/>
        </authorList>
    </citation>
    <scope>NUCLEOTIDE SEQUENCE</scope>
    <source>
        <strain evidence="2">RS5133</strain>
    </source>
</reference>
<proteinExistence type="predicted"/>
<accession>A0AAV5V541</accession>
<protein>
    <submittedName>
        <fullName evidence="2">Uncharacterized protein</fullName>
    </submittedName>
</protein>
<evidence type="ECO:0000313" key="2">
    <source>
        <dbReference type="EMBL" id="GMT13393.1"/>
    </source>
</evidence>
<feature type="compositionally biased region" description="Basic and acidic residues" evidence="1">
    <location>
        <begin position="111"/>
        <end position="122"/>
    </location>
</feature>
<keyword evidence="3" id="KW-1185">Reference proteome</keyword>
<dbReference type="EMBL" id="BTSY01000002">
    <property type="protein sequence ID" value="GMT13393.1"/>
    <property type="molecule type" value="Genomic_DNA"/>
</dbReference>
<evidence type="ECO:0000313" key="3">
    <source>
        <dbReference type="Proteomes" id="UP001432322"/>
    </source>
</evidence>
<organism evidence="2 3">
    <name type="scientific">Pristionchus fissidentatus</name>
    <dbReference type="NCBI Taxonomy" id="1538716"/>
    <lineage>
        <taxon>Eukaryota</taxon>
        <taxon>Metazoa</taxon>
        <taxon>Ecdysozoa</taxon>
        <taxon>Nematoda</taxon>
        <taxon>Chromadorea</taxon>
        <taxon>Rhabditida</taxon>
        <taxon>Rhabditina</taxon>
        <taxon>Diplogasteromorpha</taxon>
        <taxon>Diplogasteroidea</taxon>
        <taxon>Neodiplogasteridae</taxon>
        <taxon>Pristionchus</taxon>
    </lineage>
</organism>
<dbReference type="InterPro" id="IPR019265">
    <property type="entry name" value="RTRAF"/>
</dbReference>
<name>A0AAV5V541_9BILA</name>
<dbReference type="AlphaFoldDB" id="A0AAV5V541"/>
<evidence type="ECO:0000256" key="1">
    <source>
        <dbReference type="SAM" id="MobiDB-lite"/>
    </source>
</evidence>
<dbReference type="Proteomes" id="UP001432322">
    <property type="component" value="Unassembled WGS sequence"/>
</dbReference>
<sequence>MSSRRLAILGCKRTQIDPEDDDDLCFIVCFVEERWLHVRPEEWTVRGAGYSIRIRPYSTTLQYLSSSSFRLAPTDSRRVVVDRLLAAAVQKKYGENKSAHSLTSSAYTAVVREKEERERKGENPLNSVDCES</sequence>
<feature type="non-terminal residue" evidence="2">
    <location>
        <position position="132"/>
    </location>
</feature>
<feature type="region of interest" description="Disordered" evidence="1">
    <location>
        <begin position="94"/>
        <end position="132"/>
    </location>
</feature>
<comment type="caution">
    <text evidence="2">The sequence shown here is derived from an EMBL/GenBank/DDBJ whole genome shotgun (WGS) entry which is preliminary data.</text>
</comment>
<dbReference type="Pfam" id="PF10036">
    <property type="entry name" value="RLL"/>
    <property type="match status" value="1"/>
</dbReference>